<keyword evidence="1" id="KW-1133">Transmembrane helix</keyword>
<dbReference type="PANTHER" id="PTHR10859">
    <property type="entry name" value="GLYCOSYL TRANSFERASE"/>
    <property type="match status" value="1"/>
</dbReference>
<dbReference type="CDD" id="cd04179">
    <property type="entry name" value="DPM_DPG-synthase_like"/>
    <property type="match status" value="1"/>
</dbReference>
<evidence type="ECO:0000259" key="2">
    <source>
        <dbReference type="Pfam" id="PF00535"/>
    </source>
</evidence>
<reference evidence="3" key="2">
    <citation type="journal article" date="2021" name="Microbiome">
        <title>Successional dynamics and alternative stable states in a saline activated sludge microbial community over 9 years.</title>
        <authorList>
            <person name="Wang Y."/>
            <person name="Ye J."/>
            <person name="Ju F."/>
            <person name="Liu L."/>
            <person name="Boyd J.A."/>
            <person name="Deng Y."/>
            <person name="Parks D.H."/>
            <person name="Jiang X."/>
            <person name="Yin X."/>
            <person name="Woodcroft B.J."/>
            <person name="Tyson G.W."/>
            <person name="Hugenholtz P."/>
            <person name="Polz M.F."/>
            <person name="Zhang T."/>
        </authorList>
    </citation>
    <scope>NUCLEOTIDE SEQUENCE</scope>
    <source>
        <strain evidence="3">HKST-UBA11</strain>
    </source>
</reference>
<feature type="domain" description="Glycosyltransferase 2-like" evidence="2">
    <location>
        <begin position="9"/>
        <end position="63"/>
    </location>
</feature>
<comment type="caution">
    <text evidence="3">The sequence shown here is derived from an EMBL/GenBank/DDBJ whole genome shotgun (WGS) entry which is preliminary data.</text>
</comment>
<dbReference type="SUPFAM" id="SSF53448">
    <property type="entry name" value="Nucleotide-diphospho-sugar transferases"/>
    <property type="match status" value="1"/>
</dbReference>
<dbReference type="InterPro" id="IPR029044">
    <property type="entry name" value="Nucleotide-diphossugar_trans"/>
</dbReference>
<proteinExistence type="predicted"/>
<feature type="transmembrane region" description="Helical" evidence="1">
    <location>
        <begin position="298"/>
        <end position="319"/>
    </location>
</feature>
<protein>
    <submittedName>
        <fullName evidence="3">Glycosyltransferase family 2 protein</fullName>
    </submittedName>
</protein>
<name>A0A955L883_9BACT</name>
<sequence>MLHDKTIAVVVPAYNEASQIGMVLKRMPEFVDRIVVVNDASTDNTAEIVTKYLEKSNQTIKKRKRTVEKTPYNKAEQVLAEMDQKEWSLFTPSRVVNKTPEEDRIILINHEKNASVGGAIATGYKWCKDHKIDITAVMAGDGQMDPDELEGICMPIINDPTIDYVKGNRLSHRSAFFVIPRIRYFGNSILSLLTKIASGYWRVSDTQTGYTAISLPALEAIRLHNIYKSYGCPNDILVKLNIAFCHVKEVPIKPVYEVGEQSKMKVFKVIPRITWLLFKAFWKRLYVKYLFRDFHPLFLLYHLSFFLLIINIPFLFQVVTSLSPEVVLGTQNLLIFVFLTISGLQTLFFAMWMDMMDNDRLHVA</sequence>
<gene>
    <name evidence="3" type="ORF">KC717_02135</name>
</gene>
<dbReference type="GO" id="GO:0006487">
    <property type="term" value="P:protein N-linked glycosylation"/>
    <property type="evidence" value="ECO:0007669"/>
    <property type="project" value="TreeGrafter"/>
</dbReference>
<accession>A0A955L883</accession>
<dbReference type="InterPro" id="IPR001173">
    <property type="entry name" value="Glyco_trans_2-like"/>
</dbReference>
<dbReference type="Proteomes" id="UP000754563">
    <property type="component" value="Unassembled WGS sequence"/>
</dbReference>
<dbReference type="PANTHER" id="PTHR10859:SF105">
    <property type="entry name" value="DOLICHYL-PHOSPHATE BETA-D-MANNOSYLTRANSFERASE"/>
    <property type="match status" value="1"/>
</dbReference>
<keyword evidence="1" id="KW-0472">Membrane</keyword>
<dbReference type="Pfam" id="PF00535">
    <property type="entry name" value="Glycos_transf_2"/>
    <property type="match status" value="1"/>
</dbReference>
<feature type="transmembrane region" description="Helical" evidence="1">
    <location>
        <begin position="331"/>
        <end position="352"/>
    </location>
</feature>
<dbReference type="Gene3D" id="3.90.550.10">
    <property type="entry name" value="Spore Coat Polysaccharide Biosynthesis Protein SpsA, Chain A"/>
    <property type="match status" value="1"/>
</dbReference>
<evidence type="ECO:0000256" key="1">
    <source>
        <dbReference type="SAM" id="Phobius"/>
    </source>
</evidence>
<reference evidence="3" key="1">
    <citation type="submission" date="2020-04" db="EMBL/GenBank/DDBJ databases">
        <authorList>
            <person name="Zhang T."/>
        </authorList>
    </citation>
    <scope>NUCLEOTIDE SEQUENCE</scope>
    <source>
        <strain evidence="3">HKST-UBA11</strain>
    </source>
</reference>
<evidence type="ECO:0000313" key="4">
    <source>
        <dbReference type="Proteomes" id="UP000754563"/>
    </source>
</evidence>
<evidence type="ECO:0000313" key="3">
    <source>
        <dbReference type="EMBL" id="MCA9385426.1"/>
    </source>
</evidence>
<keyword evidence="1" id="KW-0812">Transmembrane</keyword>
<organism evidence="3 4">
    <name type="scientific">Candidatus Dojkabacteria bacterium</name>
    <dbReference type="NCBI Taxonomy" id="2099670"/>
    <lineage>
        <taxon>Bacteria</taxon>
        <taxon>Candidatus Dojkabacteria</taxon>
    </lineage>
</organism>
<dbReference type="EMBL" id="JAGQLH010000019">
    <property type="protein sequence ID" value="MCA9385426.1"/>
    <property type="molecule type" value="Genomic_DNA"/>
</dbReference>
<dbReference type="AlphaFoldDB" id="A0A955L883"/>